<keyword evidence="5" id="KW-0255">Endonuclease</keyword>
<dbReference type="InterPro" id="IPR000055">
    <property type="entry name" value="Restrct_endonuc_typeI_TRD"/>
</dbReference>
<feature type="domain" description="Type I restriction modification DNA specificity" evidence="4">
    <location>
        <begin position="6"/>
        <end position="150"/>
    </location>
</feature>
<evidence type="ECO:0000256" key="2">
    <source>
        <dbReference type="ARBA" id="ARBA00022747"/>
    </source>
</evidence>
<protein>
    <submittedName>
        <fullName evidence="5">Restriction endonuclease subunit S</fullName>
    </submittedName>
</protein>
<reference evidence="5 6" key="1">
    <citation type="submission" date="2021-01" db="EMBL/GenBank/DDBJ databases">
        <title>Brevundimonas vitis sp. nov., an bacterium isolated from grape (Vitis vinifera).</title>
        <authorList>
            <person name="Jiang L."/>
            <person name="Lee J."/>
        </authorList>
    </citation>
    <scope>NUCLEOTIDE SEQUENCE [LARGE SCALE GENOMIC DNA]</scope>
    <source>
        <strain evidence="5 6">GRTSA-9</strain>
    </source>
</reference>
<evidence type="ECO:0000313" key="6">
    <source>
        <dbReference type="Proteomes" id="UP000595448"/>
    </source>
</evidence>
<dbReference type="EMBL" id="CP067977">
    <property type="protein sequence ID" value="QQQ18123.1"/>
    <property type="molecule type" value="Genomic_DNA"/>
</dbReference>
<sequence>MSGEVPEGWTSVTLGEVIRLEYGRALAASAREPGAIPVYGSNGICGEHSAPLVKERGIVVGRKGTAGSVNVTTGPFWPIDTTYYVVPRVESDFDWLAATLENARLSELNEATGVPGLNRDKAYGQRILLPPLKEQRRIAEVLRSVDDAHRLNDLSLTHLRLLRKLALRDLFTAADGEEPEDTILGPLPHGWAAIPAEDICEAVIDCKNRTPPITETGFAVVRTPNVRHGRFVRHDLVRTDPASFDEWTRRGRPRVGDVLITREAPIGEVCAVPHDEPVCLGQRMMLYRPQPTKLDSSFLLYALQSQPVQDHLRILGGGSTVGHVRVGDIRQLPIPCPPLATQITLAKMLEEIDLALDRAAESRAQTGDLKSSLASDLLSGRVRVPA</sequence>
<keyword evidence="5" id="KW-0378">Hydrolase</keyword>
<keyword evidence="3" id="KW-0238">DNA-binding</keyword>
<evidence type="ECO:0000313" key="5">
    <source>
        <dbReference type="EMBL" id="QQQ18123.1"/>
    </source>
</evidence>
<comment type="similarity">
    <text evidence="1">Belongs to the type-I restriction system S methylase family.</text>
</comment>
<feature type="domain" description="Type I restriction modification DNA specificity" evidence="4">
    <location>
        <begin position="256"/>
        <end position="355"/>
    </location>
</feature>
<dbReference type="CDD" id="cd17246">
    <property type="entry name" value="RMtype1_S_SonII-TRD2-CR2_like"/>
    <property type="match status" value="1"/>
</dbReference>
<dbReference type="CDD" id="cd17267">
    <property type="entry name" value="RMtype1_S_EcoAO83I-TRD1-CR1_like"/>
    <property type="match status" value="1"/>
</dbReference>
<dbReference type="PANTHER" id="PTHR30408:SF12">
    <property type="entry name" value="TYPE I RESTRICTION ENZYME MJAVIII SPECIFICITY SUBUNIT"/>
    <property type="match status" value="1"/>
</dbReference>
<dbReference type="Gene3D" id="3.90.220.20">
    <property type="entry name" value="DNA methylase specificity domains"/>
    <property type="match status" value="2"/>
</dbReference>
<dbReference type="PANTHER" id="PTHR30408">
    <property type="entry name" value="TYPE-1 RESTRICTION ENZYME ECOKI SPECIFICITY PROTEIN"/>
    <property type="match status" value="1"/>
</dbReference>
<name>A0ABX7BMM2_9CAUL</name>
<evidence type="ECO:0000259" key="4">
    <source>
        <dbReference type="Pfam" id="PF01420"/>
    </source>
</evidence>
<evidence type="ECO:0000256" key="3">
    <source>
        <dbReference type="ARBA" id="ARBA00023125"/>
    </source>
</evidence>
<organism evidence="5 6">
    <name type="scientific">Brevundimonas vitisensis</name>
    <dbReference type="NCBI Taxonomy" id="2800818"/>
    <lineage>
        <taxon>Bacteria</taxon>
        <taxon>Pseudomonadati</taxon>
        <taxon>Pseudomonadota</taxon>
        <taxon>Alphaproteobacteria</taxon>
        <taxon>Caulobacterales</taxon>
        <taxon>Caulobacteraceae</taxon>
        <taxon>Brevundimonas</taxon>
    </lineage>
</organism>
<keyword evidence="2" id="KW-0680">Restriction system</keyword>
<dbReference type="SUPFAM" id="SSF116734">
    <property type="entry name" value="DNA methylase specificity domain"/>
    <property type="match status" value="2"/>
</dbReference>
<accession>A0ABX7BMM2</accession>
<keyword evidence="6" id="KW-1185">Reference proteome</keyword>
<dbReference type="GO" id="GO:0004519">
    <property type="term" value="F:endonuclease activity"/>
    <property type="evidence" value="ECO:0007669"/>
    <property type="project" value="UniProtKB-KW"/>
</dbReference>
<dbReference type="Pfam" id="PF01420">
    <property type="entry name" value="Methylase_S"/>
    <property type="match status" value="2"/>
</dbReference>
<dbReference type="InterPro" id="IPR052021">
    <property type="entry name" value="Type-I_RS_S_subunit"/>
</dbReference>
<gene>
    <name evidence="5" type="ORF">JIP62_12520</name>
</gene>
<dbReference type="InterPro" id="IPR044946">
    <property type="entry name" value="Restrct_endonuc_typeI_TRD_sf"/>
</dbReference>
<dbReference type="Proteomes" id="UP000595448">
    <property type="component" value="Chromosome"/>
</dbReference>
<dbReference type="RefSeq" id="WP_201102498.1">
    <property type="nucleotide sequence ID" value="NZ_CP067977.1"/>
</dbReference>
<keyword evidence="5" id="KW-0540">Nuclease</keyword>
<proteinExistence type="inferred from homology"/>
<evidence type="ECO:0000256" key="1">
    <source>
        <dbReference type="ARBA" id="ARBA00010923"/>
    </source>
</evidence>